<reference evidence="5" key="1">
    <citation type="submission" date="2020-11" db="EMBL/GenBank/DDBJ databases">
        <authorList>
            <consortium name="DOE Joint Genome Institute"/>
            <person name="Ahrendt S."/>
            <person name="Riley R."/>
            <person name="Andreopoulos W."/>
            <person name="Labutti K."/>
            <person name="Pangilinan J."/>
            <person name="Ruiz-Duenas F.J."/>
            <person name="Barrasa J.M."/>
            <person name="Sanchez-Garcia M."/>
            <person name="Camarero S."/>
            <person name="Miyauchi S."/>
            <person name="Serrano A."/>
            <person name="Linde D."/>
            <person name="Babiker R."/>
            <person name="Drula E."/>
            <person name="Ayuso-Fernandez I."/>
            <person name="Pacheco R."/>
            <person name="Padilla G."/>
            <person name="Ferreira P."/>
            <person name="Barriuso J."/>
            <person name="Kellner H."/>
            <person name="Castanera R."/>
            <person name="Alfaro M."/>
            <person name="Ramirez L."/>
            <person name="Pisabarro A.G."/>
            <person name="Kuo A."/>
            <person name="Tritt A."/>
            <person name="Lipzen A."/>
            <person name="He G."/>
            <person name="Yan M."/>
            <person name="Ng V."/>
            <person name="Cullen D."/>
            <person name="Martin F."/>
            <person name="Rosso M.-N."/>
            <person name="Henrissat B."/>
            <person name="Hibbett D."/>
            <person name="Martinez A.T."/>
            <person name="Grigoriev I.V."/>
        </authorList>
    </citation>
    <scope>NUCLEOTIDE SEQUENCE</scope>
    <source>
        <strain evidence="5">AH 40177</strain>
    </source>
</reference>
<dbReference type="AlphaFoldDB" id="A0A9P5UCW4"/>
<evidence type="ECO:0000313" key="6">
    <source>
        <dbReference type="Proteomes" id="UP000772434"/>
    </source>
</evidence>
<evidence type="ECO:0008006" key="7">
    <source>
        <dbReference type="Google" id="ProtNLM"/>
    </source>
</evidence>
<name>A0A9P5UCW4_9AGAR</name>
<organism evidence="5 6">
    <name type="scientific">Rhodocollybia butyracea</name>
    <dbReference type="NCBI Taxonomy" id="206335"/>
    <lineage>
        <taxon>Eukaryota</taxon>
        <taxon>Fungi</taxon>
        <taxon>Dikarya</taxon>
        <taxon>Basidiomycota</taxon>
        <taxon>Agaricomycotina</taxon>
        <taxon>Agaricomycetes</taxon>
        <taxon>Agaricomycetidae</taxon>
        <taxon>Agaricales</taxon>
        <taxon>Marasmiineae</taxon>
        <taxon>Omphalotaceae</taxon>
        <taxon>Rhodocollybia</taxon>
    </lineage>
</organism>
<dbReference type="Pfam" id="PF01239">
    <property type="entry name" value="PPTA"/>
    <property type="match status" value="1"/>
</dbReference>
<dbReference type="Proteomes" id="UP000772434">
    <property type="component" value="Unassembled WGS sequence"/>
</dbReference>
<dbReference type="GO" id="GO:0005737">
    <property type="term" value="C:cytoplasm"/>
    <property type="evidence" value="ECO:0007669"/>
    <property type="project" value="TreeGrafter"/>
</dbReference>
<evidence type="ECO:0000256" key="3">
    <source>
        <dbReference type="ARBA" id="ARBA00022679"/>
    </source>
</evidence>
<proteinExistence type="inferred from homology"/>
<dbReference type="EMBL" id="JADNRY010000017">
    <property type="protein sequence ID" value="KAF9073578.1"/>
    <property type="molecule type" value="Genomic_DNA"/>
</dbReference>
<comment type="caution">
    <text evidence="5">The sequence shown here is derived from an EMBL/GenBank/DDBJ whole genome shotgun (WGS) entry which is preliminary data.</text>
</comment>
<keyword evidence="4" id="KW-0677">Repeat</keyword>
<comment type="similarity">
    <text evidence="1">Belongs to the protein prenyltransferase subunit alpha family.</text>
</comment>
<accession>A0A9P5UCW4</accession>
<sequence length="314" mass="36255">MSLDTIITAITEILNSSPHSVEILPGSVEQWQTGSTPFLFVDSNLGIPQKLLYQLYPHALKLFKNLRLSASPSSYTSLLEASSIILLTNPAHQTALHERKRLALSGHWSVEQELDFTALLLASGRDASKQSIVWDHRRYLLQTGFSTLPGSDLKPIPPEILRKELDLILRSCESYPRNYYGWSHWDLCMEILHTYSMAKDEYYPVIIEAFTWLLQWIEQHLSDYSAVHHICRLVHRFHGMDRLRDVRNLSFTGISEQAVSLVSKYPDHEALWMYLRIVWTIGDDRLRDSLEASITHLPDCKYRERCVSWCKQSG</sequence>
<dbReference type="Gene3D" id="1.25.40.120">
    <property type="entry name" value="Protein prenylyltransferase"/>
    <property type="match status" value="1"/>
</dbReference>
<dbReference type="SUPFAM" id="SSF48439">
    <property type="entry name" value="Protein prenylyltransferase"/>
    <property type="match status" value="1"/>
</dbReference>
<dbReference type="OrthoDB" id="1924260at2759"/>
<evidence type="ECO:0000256" key="1">
    <source>
        <dbReference type="ARBA" id="ARBA00006734"/>
    </source>
</evidence>
<evidence type="ECO:0000256" key="4">
    <source>
        <dbReference type="ARBA" id="ARBA00022737"/>
    </source>
</evidence>
<keyword evidence="2" id="KW-0637">Prenyltransferase</keyword>
<dbReference type="InterPro" id="IPR002088">
    <property type="entry name" value="Prenyl_trans_a"/>
</dbReference>
<dbReference type="GO" id="GO:0008318">
    <property type="term" value="F:protein prenyltransferase activity"/>
    <property type="evidence" value="ECO:0007669"/>
    <property type="project" value="InterPro"/>
</dbReference>
<keyword evidence="3" id="KW-0808">Transferase</keyword>
<dbReference type="PANTHER" id="PTHR11129">
    <property type="entry name" value="PROTEIN FARNESYLTRANSFERASE ALPHA SUBUNIT/RAB GERANYLGERANYL TRANSFERASE ALPHA SUBUNIT"/>
    <property type="match status" value="1"/>
</dbReference>
<protein>
    <recommendedName>
        <fullName evidence="7">Protein prenyltransferase alpha subunit</fullName>
    </recommendedName>
</protein>
<gene>
    <name evidence="5" type="ORF">BDP27DRAFT_1260127</name>
</gene>
<evidence type="ECO:0000313" key="5">
    <source>
        <dbReference type="EMBL" id="KAF9073578.1"/>
    </source>
</evidence>
<keyword evidence="6" id="KW-1185">Reference proteome</keyword>
<dbReference type="PANTHER" id="PTHR11129:SF3">
    <property type="entry name" value="PROTEIN PRENYLTRANSFERASE ALPHA SUBUNIT REPEAT-CONTAINING PROTEIN 1"/>
    <property type="match status" value="1"/>
</dbReference>
<evidence type="ECO:0000256" key="2">
    <source>
        <dbReference type="ARBA" id="ARBA00022602"/>
    </source>
</evidence>